<name>A0ACC4DC49_PURLI</name>
<organism evidence="1 2">
    <name type="scientific">Purpureocillium lilacinum</name>
    <name type="common">Paecilomyces lilacinus</name>
    <dbReference type="NCBI Taxonomy" id="33203"/>
    <lineage>
        <taxon>Eukaryota</taxon>
        <taxon>Fungi</taxon>
        <taxon>Dikarya</taxon>
        <taxon>Ascomycota</taxon>
        <taxon>Pezizomycotina</taxon>
        <taxon>Sordariomycetes</taxon>
        <taxon>Hypocreomycetidae</taxon>
        <taxon>Hypocreales</taxon>
        <taxon>Ophiocordycipitaceae</taxon>
        <taxon>Purpureocillium</taxon>
    </lineage>
</organism>
<accession>A0ACC4DC49</accession>
<keyword evidence="2" id="KW-1185">Reference proteome</keyword>
<evidence type="ECO:0000313" key="2">
    <source>
        <dbReference type="Proteomes" id="UP001638806"/>
    </source>
</evidence>
<proteinExistence type="predicted"/>
<dbReference type="Proteomes" id="UP001638806">
    <property type="component" value="Unassembled WGS sequence"/>
</dbReference>
<comment type="caution">
    <text evidence="1">The sequence shown here is derived from an EMBL/GenBank/DDBJ whole genome shotgun (WGS) entry which is preliminary data.</text>
</comment>
<reference evidence="1" key="1">
    <citation type="submission" date="2024-12" db="EMBL/GenBank/DDBJ databases">
        <title>Comparative genomics and development of molecular markers within Purpureocillium lilacinum and among Purpureocillium species.</title>
        <authorList>
            <person name="Yeh Z.-Y."/>
            <person name="Ni N.-T."/>
            <person name="Lo P.-H."/>
            <person name="Mushyakhwo K."/>
            <person name="Lin C.-F."/>
            <person name="Nai Y.-S."/>
        </authorList>
    </citation>
    <scope>NUCLEOTIDE SEQUENCE</scope>
    <source>
        <strain evidence="1">NCHU-NPUST-175</strain>
    </source>
</reference>
<sequence>MFTTAIKARDTTKTRLIRISEGFSTKFFEVLIVDALSGRRLDITVSAADYVKHCWTFPSAFTLVDPGLTEAALARYVPQIIGHILLRFTGSSDGMLRMTYRLACNVLEDPSTPKESAQLLGVVLRTWTSIRLLTLPAFVVDEQNPELRQKKDLIPVPPATLREELMGRLQNMMKGNRKENWLVVYLTTFVLLHNTALLTACKDDTVSNHKVEASVSEFDVSETYHEANILLGHFHYFSRGLFPVMDNFQEQTLRRVAGLDEKQTQVILHCANLADVHEHEWDKLDEHDLPNSYFFISQLFEVSWKPRSVKYG</sequence>
<gene>
    <name evidence="1" type="ORF">ACCO45_012811</name>
</gene>
<dbReference type="EMBL" id="JBGNUJ010000012">
    <property type="protein sequence ID" value="KAL3952868.1"/>
    <property type="molecule type" value="Genomic_DNA"/>
</dbReference>
<evidence type="ECO:0000313" key="1">
    <source>
        <dbReference type="EMBL" id="KAL3952868.1"/>
    </source>
</evidence>
<protein>
    <submittedName>
        <fullName evidence="1">Uncharacterized protein</fullName>
    </submittedName>
</protein>